<gene>
    <name evidence="2" type="ORF">HMPREF9440_00765</name>
</gene>
<sequence>MRGGRPVGVRRGRLTAGKMSAHTRIHRADRPRRRIRSSS</sequence>
<dbReference type="Proteomes" id="UP000004956">
    <property type="component" value="Unassembled WGS sequence"/>
</dbReference>
<dbReference type="AlphaFoldDB" id="H3KDF6"/>
<evidence type="ECO:0000313" key="2">
    <source>
        <dbReference type="EMBL" id="EHY31853.1"/>
    </source>
</evidence>
<protein>
    <submittedName>
        <fullName evidence="2">Uncharacterized protein</fullName>
    </submittedName>
</protein>
<reference evidence="2 3" key="1">
    <citation type="submission" date="2011-11" db="EMBL/GenBank/DDBJ databases">
        <authorList>
            <person name="Weinstock G."/>
            <person name="Sodergren E."/>
            <person name="Clifton S."/>
            <person name="Fulton L."/>
            <person name="Fulton B."/>
            <person name="Courtney L."/>
            <person name="Fronick C."/>
            <person name="Harrison M."/>
            <person name="Strong C."/>
            <person name="Farmer C."/>
            <person name="Delahaunty K."/>
            <person name="Markovic C."/>
            <person name="Hall O."/>
            <person name="Minx P."/>
            <person name="Tomlinson C."/>
            <person name="Mitreva M."/>
            <person name="Hou S."/>
            <person name="Chen J."/>
            <person name="Wollam A."/>
            <person name="Pepin K.H."/>
            <person name="Johnson M."/>
            <person name="Bhonagiri V."/>
            <person name="Zhang X."/>
            <person name="Suruliraj S."/>
            <person name="Warren W."/>
            <person name="Chinwalla A."/>
            <person name="Mardis E.R."/>
            <person name="Wilson R.K."/>
        </authorList>
    </citation>
    <scope>NUCLEOTIDE SEQUENCE [LARGE SCALE GENOMIC DNA]</scope>
    <source>
        <strain evidence="2 3">YIT 11816</strain>
    </source>
</reference>
<keyword evidence="3" id="KW-1185">Reference proteome</keyword>
<organism evidence="2 3">
    <name type="scientific">Sutterella parvirubra YIT 11816</name>
    <dbReference type="NCBI Taxonomy" id="762967"/>
    <lineage>
        <taxon>Bacteria</taxon>
        <taxon>Pseudomonadati</taxon>
        <taxon>Pseudomonadota</taxon>
        <taxon>Betaproteobacteria</taxon>
        <taxon>Burkholderiales</taxon>
        <taxon>Sutterellaceae</taxon>
        <taxon>Sutterella</taxon>
    </lineage>
</organism>
<comment type="caution">
    <text evidence="2">The sequence shown here is derived from an EMBL/GenBank/DDBJ whole genome shotgun (WGS) entry which is preliminary data.</text>
</comment>
<dbReference type="EMBL" id="AFBQ01000105">
    <property type="protein sequence ID" value="EHY31853.1"/>
    <property type="molecule type" value="Genomic_DNA"/>
</dbReference>
<feature type="region of interest" description="Disordered" evidence="1">
    <location>
        <begin position="1"/>
        <end position="39"/>
    </location>
</feature>
<name>H3KDF6_9BURK</name>
<accession>H3KDF6</accession>
<dbReference type="STRING" id="762967.HMPREF9440_00765"/>
<evidence type="ECO:0000313" key="3">
    <source>
        <dbReference type="Proteomes" id="UP000004956"/>
    </source>
</evidence>
<feature type="compositionally biased region" description="Basic residues" evidence="1">
    <location>
        <begin position="21"/>
        <end position="39"/>
    </location>
</feature>
<proteinExistence type="predicted"/>
<dbReference type="HOGENOM" id="CLU_3318109_0_0_4"/>
<evidence type="ECO:0000256" key="1">
    <source>
        <dbReference type="SAM" id="MobiDB-lite"/>
    </source>
</evidence>